<keyword evidence="2" id="KW-1185">Reference proteome</keyword>
<dbReference type="RefSeq" id="WP_310027102.1">
    <property type="nucleotide sequence ID" value="NZ_JAVDVI010000010.1"/>
</dbReference>
<gene>
    <name evidence="1" type="ORF">J2X31_002527</name>
</gene>
<organism evidence="1 2">
    <name type="scientific">Flavobacterium arsenatis</name>
    <dbReference type="NCBI Taxonomy" id="1484332"/>
    <lineage>
        <taxon>Bacteria</taxon>
        <taxon>Pseudomonadati</taxon>
        <taxon>Bacteroidota</taxon>
        <taxon>Flavobacteriia</taxon>
        <taxon>Flavobacteriales</taxon>
        <taxon>Flavobacteriaceae</taxon>
        <taxon>Flavobacterium</taxon>
    </lineage>
</organism>
<evidence type="ECO:0000313" key="2">
    <source>
        <dbReference type="Proteomes" id="UP001255185"/>
    </source>
</evidence>
<evidence type="ECO:0000313" key="1">
    <source>
        <dbReference type="EMBL" id="MDR6968504.1"/>
    </source>
</evidence>
<dbReference type="EMBL" id="JAVDVI010000010">
    <property type="protein sequence ID" value="MDR6968504.1"/>
    <property type="molecule type" value="Genomic_DNA"/>
</dbReference>
<accession>A0ABU1TRK6</accession>
<comment type="caution">
    <text evidence="1">The sequence shown here is derived from an EMBL/GenBank/DDBJ whole genome shotgun (WGS) entry which is preliminary data.</text>
</comment>
<protein>
    <submittedName>
        <fullName evidence="1">Uncharacterized protein</fullName>
    </submittedName>
</protein>
<proteinExistence type="predicted"/>
<reference evidence="1 2" key="1">
    <citation type="submission" date="2023-07" db="EMBL/GenBank/DDBJ databases">
        <title>Sorghum-associated microbial communities from plants grown in Nebraska, USA.</title>
        <authorList>
            <person name="Schachtman D."/>
        </authorList>
    </citation>
    <scope>NUCLEOTIDE SEQUENCE [LARGE SCALE GENOMIC DNA]</scope>
    <source>
        <strain evidence="1 2">3773</strain>
    </source>
</reference>
<dbReference type="Proteomes" id="UP001255185">
    <property type="component" value="Unassembled WGS sequence"/>
</dbReference>
<sequence length="225" mass="25555">MDEILEFLRVFFGALPKQLYEFFTKFGISIKKVPQGVLYSGIPVKVGDDVYALIKDGKEIFRGTKKEIDELAEKLKKMSDKEAKKYIDDLIQFDFLKKIGVQEKAMSLFLKGETVTFEFLSKTGGYVSGFLTKTPYEVQSYIFYINDKTGKALKSFLEYREKSSMIASSFKISTLELGGSSIINPDVLKMVTKMGFEKKIIDVPKSLGGKNGEKMEIFVKKFNVK</sequence>
<name>A0ABU1TRK6_9FLAO</name>